<dbReference type="Proteomes" id="UP000231962">
    <property type="component" value="Unassembled WGS sequence"/>
</dbReference>
<evidence type="ECO:0000313" key="4">
    <source>
        <dbReference type="Proteomes" id="UP000231962"/>
    </source>
</evidence>
<feature type="transmembrane region" description="Helical" evidence="1">
    <location>
        <begin position="44"/>
        <end position="61"/>
    </location>
</feature>
<dbReference type="EMBL" id="NPDY01000016">
    <property type="protein sequence ID" value="PJZ68734.1"/>
    <property type="molecule type" value="Genomic_DNA"/>
</dbReference>
<evidence type="ECO:0000313" key="2">
    <source>
        <dbReference type="EMBL" id="PJZ68734.1"/>
    </source>
</evidence>
<dbReference type="EMBL" id="NPDZ01000001">
    <property type="protein sequence ID" value="PJZ75089.1"/>
    <property type="molecule type" value="Genomic_DNA"/>
</dbReference>
<keyword evidence="1" id="KW-0472">Membrane</keyword>
<sequence length="305" mass="34699">MGTNSVLSTGYGFFRKKDLLFPDIVFIILSVLVIFIGFGGSYFLLVPFFCSIAVGFVAYFLLLEKKTYPLYWALHSLTFILVIPRDPRYTVHSIIAIALGFVLWFQWERKLNVRSPIALFQLLVFLIFYTVLPGISEWKSGVSPGYRIDQYADWFTKGYYLEESLPGFRYSILEAASGYSVLFLLPLLLKQPLALLLPVGLSVIEIAWLQIGGVPPRDFFQGPGLSSVIFFSMLLGLPGRNLGKVLPVSFLTLFLLVPFIFWVPLDFVPPFVWIPSYFFIESILIRIFLGDRVEKHESAPDFTQA</sequence>
<keyword evidence="1" id="KW-0812">Transmembrane</keyword>
<feature type="transmembrane region" description="Helical" evidence="1">
    <location>
        <begin position="20"/>
        <end position="38"/>
    </location>
</feature>
<reference evidence="4 5" key="1">
    <citation type="submission" date="2017-07" db="EMBL/GenBank/DDBJ databases">
        <title>Leptospira spp. isolated from tropical soils.</title>
        <authorList>
            <person name="Thibeaux R."/>
            <person name="Iraola G."/>
            <person name="Ferres I."/>
            <person name="Bierque E."/>
            <person name="Girault D."/>
            <person name="Soupe-Gilbert M.-E."/>
            <person name="Picardeau M."/>
            <person name="Goarant C."/>
        </authorList>
    </citation>
    <scope>NUCLEOTIDE SEQUENCE [LARGE SCALE GENOMIC DNA]</scope>
    <source>
        <strain evidence="3 5">FH1-B-B1</strain>
        <strain evidence="2 4">FH1-B-C1</strain>
    </source>
</reference>
<feature type="transmembrane region" description="Helical" evidence="1">
    <location>
        <begin position="117"/>
        <end position="136"/>
    </location>
</feature>
<dbReference type="RefSeq" id="WP_100714749.1">
    <property type="nucleotide sequence ID" value="NZ_NPDY01000016.1"/>
</dbReference>
<dbReference type="Proteomes" id="UP000231990">
    <property type="component" value="Unassembled WGS sequence"/>
</dbReference>
<organism evidence="3 5">
    <name type="scientific">Leptospira perolatii</name>
    <dbReference type="NCBI Taxonomy" id="2023191"/>
    <lineage>
        <taxon>Bacteria</taxon>
        <taxon>Pseudomonadati</taxon>
        <taxon>Spirochaetota</taxon>
        <taxon>Spirochaetia</taxon>
        <taxon>Leptospirales</taxon>
        <taxon>Leptospiraceae</taxon>
        <taxon>Leptospira</taxon>
    </lineage>
</organism>
<accession>A0A2M9ZSZ4</accession>
<evidence type="ECO:0000313" key="3">
    <source>
        <dbReference type="EMBL" id="PJZ75089.1"/>
    </source>
</evidence>
<proteinExistence type="predicted"/>
<comment type="caution">
    <text evidence="3">The sequence shown here is derived from an EMBL/GenBank/DDBJ whole genome shotgun (WGS) entry which is preliminary data.</text>
</comment>
<feature type="transmembrane region" description="Helical" evidence="1">
    <location>
        <begin position="168"/>
        <end position="188"/>
    </location>
</feature>
<evidence type="ECO:0000313" key="5">
    <source>
        <dbReference type="Proteomes" id="UP000231990"/>
    </source>
</evidence>
<feature type="transmembrane region" description="Helical" evidence="1">
    <location>
        <begin position="195"/>
        <end position="213"/>
    </location>
</feature>
<gene>
    <name evidence="2" type="ORF">CH360_14355</name>
    <name evidence="3" type="ORF">CH373_03475</name>
</gene>
<feature type="transmembrane region" description="Helical" evidence="1">
    <location>
        <begin position="89"/>
        <end position="105"/>
    </location>
</feature>
<feature type="transmembrane region" description="Helical" evidence="1">
    <location>
        <begin position="245"/>
        <end position="265"/>
    </location>
</feature>
<keyword evidence="1" id="KW-1133">Transmembrane helix</keyword>
<feature type="transmembrane region" description="Helical" evidence="1">
    <location>
        <begin position="219"/>
        <end position="238"/>
    </location>
</feature>
<dbReference type="AlphaFoldDB" id="A0A2M9ZSZ4"/>
<feature type="transmembrane region" description="Helical" evidence="1">
    <location>
        <begin position="271"/>
        <end position="289"/>
    </location>
</feature>
<keyword evidence="4" id="KW-1185">Reference proteome</keyword>
<protein>
    <submittedName>
        <fullName evidence="3">Uncharacterized protein</fullName>
    </submittedName>
</protein>
<dbReference type="OrthoDB" id="343626at2"/>
<name>A0A2M9ZSZ4_9LEPT</name>
<evidence type="ECO:0000256" key="1">
    <source>
        <dbReference type="SAM" id="Phobius"/>
    </source>
</evidence>